<evidence type="ECO:0008006" key="3">
    <source>
        <dbReference type="Google" id="ProtNLM"/>
    </source>
</evidence>
<dbReference type="SUPFAM" id="SSF53067">
    <property type="entry name" value="Actin-like ATPase domain"/>
    <property type="match status" value="1"/>
</dbReference>
<comment type="caution">
    <text evidence="1">The sequence shown here is derived from an EMBL/GenBank/DDBJ whole genome shotgun (WGS) entry which is preliminary data.</text>
</comment>
<evidence type="ECO:0000313" key="2">
    <source>
        <dbReference type="Proteomes" id="UP000598633"/>
    </source>
</evidence>
<protein>
    <recommendedName>
        <fullName evidence="3">FHA domain-containing protein</fullName>
    </recommendedName>
</protein>
<dbReference type="Gene3D" id="3.30.420.40">
    <property type="match status" value="2"/>
</dbReference>
<dbReference type="InterPro" id="IPR043129">
    <property type="entry name" value="ATPase_NBD"/>
</dbReference>
<name>A0A8J6YBC6_9BACT</name>
<gene>
    <name evidence="1" type="ORF">IFJ97_04400</name>
</gene>
<organism evidence="1 2">
    <name type="scientific">Candidatus Sulfomarinibacter kjeldsenii</name>
    <dbReference type="NCBI Taxonomy" id="2885994"/>
    <lineage>
        <taxon>Bacteria</taxon>
        <taxon>Pseudomonadati</taxon>
        <taxon>Acidobacteriota</taxon>
        <taxon>Thermoanaerobaculia</taxon>
        <taxon>Thermoanaerobaculales</taxon>
        <taxon>Candidatus Sulfomarinibacteraceae</taxon>
        <taxon>Candidatus Sulfomarinibacter</taxon>
    </lineage>
</organism>
<proteinExistence type="predicted"/>
<reference evidence="1 2" key="1">
    <citation type="submission" date="2020-08" db="EMBL/GenBank/DDBJ databases">
        <title>Acidobacteriota in marine sediments use diverse sulfur dissimilation pathways.</title>
        <authorList>
            <person name="Wasmund K."/>
        </authorList>
    </citation>
    <scope>NUCLEOTIDE SEQUENCE [LARGE SCALE GENOMIC DNA]</scope>
    <source>
        <strain evidence="1">MAG AM3-A</strain>
    </source>
</reference>
<dbReference type="Gene3D" id="3.90.640.10">
    <property type="entry name" value="Actin, Chain A, domain 4"/>
    <property type="match status" value="1"/>
</dbReference>
<sequence>MDRVALKLVDTGLQFVSPRGRLSRPSPGLALIDGRELAVGLDAEGKARLNPRRLHSHFWQDLGTAPLGRPFPGYLRTADLAHAHLKAVWEAYGGNADEVIIAVPGVYSDEQLALLLGIARELGIRVCGLIDAAVAAAADRELRPSVFHLDFHLHRAVLTELEHGHEIVRKTVRIEPRVGLLALRDTWARVIAQTFVRTTRFDPLHVAATEQVLYTQLADHLEVLTEKESTEVRIASGGRQHTIELDRARIIDAAIPTYETLSSLVNDHEHPNDRTLLLSHRSAALPGLADHLEEHTDSAVVVLHPAAAASGALAHADRIRSTDPALPFITRLPGLDARPPGPVTIPVTSPRDGERHLPTHLVINGVAHRIDSVPLALDHAGVVERADVDQPQASVRWLAGQAVLEAPAGTEVTINGAPIEGRTALAPGDRLRLGSADQEILVVSMAD</sequence>
<evidence type="ECO:0000313" key="1">
    <source>
        <dbReference type="EMBL" id="MBD3870580.1"/>
    </source>
</evidence>
<dbReference type="EMBL" id="JACXWA010000070">
    <property type="protein sequence ID" value="MBD3870580.1"/>
    <property type="molecule type" value="Genomic_DNA"/>
</dbReference>
<dbReference type="AlphaFoldDB" id="A0A8J6YBC6"/>
<accession>A0A8J6YBC6</accession>
<dbReference type="Proteomes" id="UP000598633">
    <property type="component" value="Unassembled WGS sequence"/>
</dbReference>